<dbReference type="AlphaFoldDB" id="A0A8S3Y0C1"/>
<gene>
    <name evidence="2" type="ORF">PAPOLLO_LOCUS24675</name>
</gene>
<evidence type="ECO:0000313" key="3">
    <source>
        <dbReference type="Proteomes" id="UP000691718"/>
    </source>
</evidence>
<feature type="compositionally biased region" description="Basic and acidic residues" evidence="1">
    <location>
        <begin position="1"/>
        <end position="14"/>
    </location>
</feature>
<dbReference type="Proteomes" id="UP000691718">
    <property type="component" value="Unassembled WGS sequence"/>
</dbReference>
<reference evidence="2" key="1">
    <citation type="submission" date="2021-04" db="EMBL/GenBank/DDBJ databases">
        <authorList>
            <person name="Tunstrom K."/>
        </authorList>
    </citation>
    <scope>NUCLEOTIDE SEQUENCE</scope>
</reference>
<proteinExistence type="predicted"/>
<dbReference type="EMBL" id="CAJQZP010001486">
    <property type="protein sequence ID" value="CAG5050061.1"/>
    <property type="molecule type" value="Genomic_DNA"/>
</dbReference>
<evidence type="ECO:0000256" key="1">
    <source>
        <dbReference type="SAM" id="MobiDB-lite"/>
    </source>
</evidence>
<comment type="caution">
    <text evidence="2">The sequence shown here is derived from an EMBL/GenBank/DDBJ whole genome shotgun (WGS) entry which is preliminary data.</text>
</comment>
<sequence>MFKQLEKYKEKSRSDFSPVSSAVSRHKRIMDQISSEELQQRNVVTVRLFTHMFRAFQRKREIYHKSRKSNFKEIAGFLPPYHVIM</sequence>
<organism evidence="2 3">
    <name type="scientific">Parnassius apollo</name>
    <name type="common">Apollo butterfly</name>
    <name type="synonym">Papilio apollo</name>
    <dbReference type="NCBI Taxonomy" id="110799"/>
    <lineage>
        <taxon>Eukaryota</taxon>
        <taxon>Metazoa</taxon>
        <taxon>Ecdysozoa</taxon>
        <taxon>Arthropoda</taxon>
        <taxon>Hexapoda</taxon>
        <taxon>Insecta</taxon>
        <taxon>Pterygota</taxon>
        <taxon>Neoptera</taxon>
        <taxon>Endopterygota</taxon>
        <taxon>Lepidoptera</taxon>
        <taxon>Glossata</taxon>
        <taxon>Ditrysia</taxon>
        <taxon>Papilionoidea</taxon>
        <taxon>Papilionidae</taxon>
        <taxon>Parnassiinae</taxon>
        <taxon>Parnassini</taxon>
        <taxon>Parnassius</taxon>
        <taxon>Parnassius</taxon>
    </lineage>
</organism>
<accession>A0A8S3Y0C1</accession>
<keyword evidence="3" id="KW-1185">Reference proteome</keyword>
<name>A0A8S3Y0C1_PARAO</name>
<feature type="region of interest" description="Disordered" evidence="1">
    <location>
        <begin position="1"/>
        <end position="23"/>
    </location>
</feature>
<protein>
    <submittedName>
        <fullName evidence="2">(apollo) hypothetical protein</fullName>
    </submittedName>
</protein>
<evidence type="ECO:0000313" key="2">
    <source>
        <dbReference type="EMBL" id="CAG5050061.1"/>
    </source>
</evidence>